<accession>A0A419PE95</accession>
<feature type="compositionally biased region" description="Polar residues" evidence="1">
    <location>
        <begin position="465"/>
        <end position="483"/>
    </location>
</feature>
<dbReference type="GO" id="GO:0000978">
    <property type="term" value="F:RNA polymerase II cis-regulatory region sequence-specific DNA binding"/>
    <property type="evidence" value="ECO:0007669"/>
    <property type="project" value="TreeGrafter"/>
</dbReference>
<dbReference type="InParanoid" id="A0A419PE95"/>
<dbReference type="InterPro" id="IPR001628">
    <property type="entry name" value="Znf_hrmn_rcpt"/>
</dbReference>
<dbReference type="InterPro" id="IPR050234">
    <property type="entry name" value="Nuclear_hormone_rcpt_NR1"/>
</dbReference>
<feature type="compositionally biased region" description="Polar residues" evidence="1">
    <location>
        <begin position="660"/>
        <end position="677"/>
    </location>
</feature>
<dbReference type="GO" id="GO:0030154">
    <property type="term" value="P:cell differentiation"/>
    <property type="evidence" value="ECO:0007669"/>
    <property type="project" value="TreeGrafter"/>
</dbReference>
<gene>
    <name evidence="2" type="ORF">CSKR_105497</name>
</gene>
<protein>
    <submittedName>
        <fullName evidence="2">Uncharacterized protein</fullName>
    </submittedName>
</protein>
<dbReference type="GO" id="GO:0009755">
    <property type="term" value="P:hormone-mediated signaling pathway"/>
    <property type="evidence" value="ECO:0007669"/>
    <property type="project" value="TreeGrafter"/>
</dbReference>
<evidence type="ECO:0000313" key="3">
    <source>
        <dbReference type="Proteomes" id="UP000286415"/>
    </source>
</evidence>
<sequence>MPPEGSTRTGILPGCPSLDRGSREAEAGFETRTFRLGQPGSIPALVLLRGGMAVRHRKGATTERKIVIGCVTALSVRQQSCMEALHRSLIATESTAGLQLVASKSQSLSICVETARYRHAEAGGGNLSDSACPMGGQCRVEGPGRGKCPHCRYRKCLDLGMTLTPPGGESGCDISQIPCRVCGGPSSGFHFGALTCEGCKCFVQLDLTTERQRGSMREFTDRKVRDSNPTSDCRLPLSRLGQRGSIPALVIPLGGMEVWHRKCAAAERLLGFEFCQTDRPGARWPKWLECEFTDREIRGSNPPSASRLPLSRLEQPGTIPVLMLLSCGMAVRHRKGVTAGQLFILLLTTWKIESGLGSKCYSRILVLRGVSSNESLHERARRPYDLPIDQLSHGSTTPLEYSLPNPDTSTHISSTTSLHEHDDLLVPSPGKLLVPLAVHLPLDESGTEDLQMQYKVISANDVLQQPQRNDSASSTFTNNNTYGTLLRDPGTSNAALHFQSQQPSYRAQVVVPDSSPRRVSPLPSSNLSTSTPPSSNLPIRLNADEVQQLTHQRAAGAVSRSSRSVVDNLTSTVLQYRQHQHQQRLLADSGIKMDSGMTTIHIPCSSPSELHQSRTQSYGRLGSGSLPQPSKHSPVPSHPDVPYPSCSSSSPPTRIPIPSNHPSYPLSTSSGKPTSPELSWHPNKHQQQRAGRGIHNNGSTNAAAAATELQFRAGCLPSKFELSPVSTYLNGNSNEPSLCPVDVTAVLVR</sequence>
<organism evidence="2 3">
    <name type="scientific">Clonorchis sinensis</name>
    <name type="common">Chinese liver fluke</name>
    <dbReference type="NCBI Taxonomy" id="79923"/>
    <lineage>
        <taxon>Eukaryota</taxon>
        <taxon>Metazoa</taxon>
        <taxon>Spiralia</taxon>
        <taxon>Lophotrochozoa</taxon>
        <taxon>Platyhelminthes</taxon>
        <taxon>Trematoda</taxon>
        <taxon>Digenea</taxon>
        <taxon>Opisthorchiida</taxon>
        <taxon>Opisthorchiata</taxon>
        <taxon>Opisthorchiidae</taxon>
        <taxon>Clonorchis</taxon>
    </lineage>
</organism>
<reference evidence="2 3" key="2">
    <citation type="journal article" date="2021" name="Genomics">
        <title>High-quality reference genome for Clonorchis sinensis.</title>
        <authorList>
            <person name="Young N.D."/>
            <person name="Stroehlein A.J."/>
            <person name="Kinkar L."/>
            <person name="Wang T."/>
            <person name="Sohn W.M."/>
            <person name="Chang B.C.H."/>
            <person name="Kaur P."/>
            <person name="Weisz D."/>
            <person name="Dudchenko O."/>
            <person name="Aiden E.L."/>
            <person name="Korhonen P.K."/>
            <person name="Gasser R.B."/>
        </authorList>
    </citation>
    <scope>NUCLEOTIDE SEQUENCE [LARGE SCALE GENOMIC DNA]</scope>
    <source>
        <strain evidence="2">Cs-k2</strain>
    </source>
</reference>
<dbReference type="GO" id="GO:0045944">
    <property type="term" value="P:positive regulation of transcription by RNA polymerase II"/>
    <property type="evidence" value="ECO:0007669"/>
    <property type="project" value="TreeGrafter"/>
</dbReference>
<evidence type="ECO:0000313" key="2">
    <source>
        <dbReference type="EMBL" id="KAG5455344.1"/>
    </source>
</evidence>
<dbReference type="GO" id="GO:0000122">
    <property type="term" value="P:negative regulation of transcription by RNA polymerase II"/>
    <property type="evidence" value="ECO:0007669"/>
    <property type="project" value="TreeGrafter"/>
</dbReference>
<dbReference type="GO" id="GO:0008270">
    <property type="term" value="F:zinc ion binding"/>
    <property type="evidence" value="ECO:0007669"/>
    <property type="project" value="InterPro"/>
</dbReference>
<dbReference type="InterPro" id="IPR013088">
    <property type="entry name" value="Znf_NHR/GATA"/>
</dbReference>
<reference evidence="2 3" key="1">
    <citation type="journal article" date="2018" name="Biotechnol. Adv.">
        <title>Improved genomic resources and new bioinformatic workflow for the carcinogenic parasite Clonorchis sinensis: Biotechnological implications.</title>
        <authorList>
            <person name="Wang D."/>
            <person name="Korhonen P.K."/>
            <person name="Gasser R.B."/>
            <person name="Young N.D."/>
        </authorList>
    </citation>
    <scope>NUCLEOTIDE SEQUENCE [LARGE SCALE GENOMIC DNA]</scope>
    <source>
        <strain evidence="2">Cs-k2</strain>
    </source>
</reference>
<keyword evidence="3" id="KW-1185">Reference proteome</keyword>
<dbReference type="GO" id="GO:0004879">
    <property type="term" value="F:nuclear receptor activity"/>
    <property type="evidence" value="ECO:0007669"/>
    <property type="project" value="TreeGrafter"/>
</dbReference>
<feature type="region of interest" description="Disordered" evidence="1">
    <location>
        <begin position="511"/>
        <end position="538"/>
    </location>
</feature>
<evidence type="ECO:0000256" key="1">
    <source>
        <dbReference type="SAM" id="MobiDB-lite"/>
    </source>
</evidence>
<dbReference type="SUPFAM" id="SSF57716">
    <property type="entry name" value="Glucocorticoid receptor-like (DNA-binding domain)"/>
    <property type="match status" value="2"/>
</dbReference>
<dbReference type="PANTHER" id="PTHR24082:SF473">
    <property type="entry name" value="ECDYSONE-INDUCED PROTEIN 75B, ISOFORM B"/>
    <property type="match status" value="1"/>
</dbReference>
<comment type="caution">
    <text evidence="2">The sequence shown here is derived from an EMBL/GenBank/DDBJ whole genome shotgun (WGS) entry which is preliminary data.</text>
</comment>
<feature type="compositionally biased region" description="Low complexity" evidence="1">
    <location>
        <begin position="643"/>
        <end position="658"/>
    </location>
</feature>
<feature type="region of interest" description="Disordered" evidence="1">
    <location>
        <begin position="1"/>
        <end position="22"/>
    </location>
</feature>
<dbReference type="STRING" id="79923.A0A419PE95"/>
<name>A0A419PE95_CLOSI</name>
<feature type="compositionally biased region" description="Polar residues" evidence="1">
    <location>
        <begin position="605"/>
        <end position="618"/>
    </location>
</feature>
<dbReference type="Proteomes" id="UP000286415">
    <property type="component" value="Unassembled WGS sequence"/>
</dbReference>
<dbReference type="Pfam" id="PF00105">
    <property type="entry name" value="zf-C4"/>
    <property type="match status" value="2"/>
</dbReference>
<dbReference type="AlphaFoldDB" id="A0A419PE95"/>
<dbReference type="SMART" id="SM00399">
    <property type="entry name" value="ZnF_C4"/>
    <property type="match status" value="1"/>
</dbReference>
<dbReference type="OrthoDB" id="5771769at2759"/>
<feature type="region of interest" description="Disordered" evidence="1">
    <location>
        <begin position="387"/>
        <end position="414"/>
    </location>
</feature>
<proteinExistence type="predicted"/>
<feature type="region of interest" description="Disordered" evidence="1">
    <location>
        <begin position="465"/>
        <end position="488"/>
    </location>
</feature>
<dbReference type="EMBL" id="NIRI02000004">
    <property type="protein sequence ID" value="KAG5455344.1"/>
    <property type="molecule type" value="Genomic_DNA"/>
</dbReference>
<dbReference type="Gene3D" id="3.30.50.10">
    <property type="entry name" value="Erythroid Transcription Factor GATA-1, subunit A"/>
    <property type="match status" value="2"/>
</dbReference>
<dbReference type="PANTHER" id="PTHR24082">
    <property type="entry name" value="NUCLEAR HORMONE RECEPTOR"/>
    <property type="match status" value="1"/>
</dbReference>
<feature type="region of interest" description="Disordered" evidence="1">
    <location>
        <begin position="598"/>
        <end position="699"/>
    </location>
</feature>